<evidence type="ECO:0000256" key="8">
    <source>
        <dbReference type="ARBA" id="ARBA00023316"/>
    </source>
</evidence>
<evidence type="ECO:0008006" key="13">
    <source>
        <dbReference type="Google" id="ProtNLM"/>
    </source>
</evidence>
<dbReference type="SUPFAM" id="SSF53244">
    <property type="entry name" value="MurD-like peptide ligases, peptide-binding domain"/>
    <property type="match status" value="1"/>
</dbReference>
<dbReference type="GO" id="GO:0008360">
    <property type="term" value="P:regulation of cell shape"/>
    <property type="evidence" value="ECO:0007669"/>
    <property type="project" value="UniProtKB-KW"/>
</dbReference>
<evidence type="ECO:0000259" key="10">
    <source>
        <dbReference type="Pfam" id="PF02875"/>
    </source>
</evidence>
<dbReference type="Pfam" id="PF01225">
    <property type="entry name" value="Mur_ligase"/>
    <property type="match status" value="1"/>
</dbReference>
<evidence type="ECO:0000259" key="11">
    <source>
        <dbReference type="Pfam" id="PF08245"/>
    </source>
</evidence>
<evidence type="ECO:0000256" key="6">
    <source>
        <dbReference type="ARBA" id="ARBA00022960"/>
    </source>
</evidence>
<dbReference type="InterPro" id="IPR018109">
    <property type="entry name" value="Folylpolyglutamate_synth_CS"/>
</dbReference>
<evidence type="ECO:0000256" key="1">
    <source>
        <dbReference type="ARBA" id="ARBA00005898"/>
    </source>
</evidence>
<dbReference type="Gene3D" id="3.40.1390.10">
    <property type="entry name" value="MurE/MurF, N-terminal domain"/>
    <property type="match status" value="1"/>
</dbReference>
<keyword evidence="8" id="KW-0961">Cell wall biogenesis/degradation</keyword>
<keyword evidence="2" id="KW-0963">Cytoplasm</keyword>
<sequence>RIKGEVNLEVEGLAYDSRKVESNFIFVAISGFRQDGHQFIARAIEKGARVIVMEKDVSISIPQNVVLIKVPSSRLALAQLSNCWYRFPSREIKMIGITGTNGKTTTTYLVESILKRAGFKVGRISTIDYTLGQDFSPSSITTPESHDLQGMLKTMVDRNLDYAVMEVSSHSLALHRVDGVEFDRAVFTNLSPEHMDFHKSWGEYLEVKVSLFEKLGKGARKRVSKKAIVNIDDPAADYIIDRTSSEVITYAIKKKADVHGRILEMTSRGTSFILEGEKKKRINLSLLGLHNVYNALAAASIALEEDIPIYLIEEGLEEVKRIPGRLEPIDNKNGFNIFVDYAHTEDGLKKVLQALQGVVKGNLIVVFGCGGDRDSQKRPLMGKAALKLADYSVITSDNPRSEDPGDIIAQIEKGIKEEGGKKGRDYSIVVDRKEAIKLALEKMQKGDTLLIAGKGHEKVQIFKDKVVEFDDRKVIRNLFGT</sequence>
<dbReference type="EMBL" id="LAZR01004998">
    <property type="protein sequence ID" value="KKN03767.1"/>
    <property type="molecule type" value="Genomic_DNA"/>
</dbReference>
<name>A0A0F9MWK2_9ZZZZ</name>
<gene>
    <name evidence="12" type="ORF">LCGC14_1104420</name>
</gene>
<dbReference type="GO" id="GO:0009252">
    <property type="term" value="P:peptidoglycan biosynthetic process"/>
    <property type="evidence" value="ECO:0007669"/>
    <property type="project" value="UniProtKB-KW"/>
</dbReference>
<evidence type="ECO:0000256" key="3">
    <source>
        <dbReference type="ARBA" id="ARBA00022598"/>
    </source>
</evidence>
<dbReference type="Pfam" id="PF08245">
    <property type="entry name" value="Mur_ligase_M"/>
    <property type="match status" value="1"/>
</dbReference>
<feature type="domain" description="Mur ligase C-terminal" evidence="10">
    <location>
        <begin position="324"/>
        <end position="455"/>
    </location>
</feature>
<dbReference type="InterPro" id="IPR036565">
    <property type="entry name" value="Mur-like_cat_sf"/>
</dbReference>
<dbReference type="InterPro" id="IPR036615">
    <property type="entry name" value="Mur_ligase_C_dom_sf"/>
</dbReference>
<dbReference type="SUPFAM" id="SSF53623">
    <property type="entry name" value="MurD-like peptide ligases, catalytic domain"/>
    <property type="match status" value="1"/>
</dbReference>
<keyword evidence="4" id="KW-0547">Nucleotide-binding</keyword>
<evidence type="ECO:0000256" key="4">
    <source>
        <dbReference type="ARBA" id="ARBA00022741"/>
    </source>
</evidence>
<dbReference type="NCBIfam" id="TIGR01085">
    <property type="entry name" value="murE"/>
    <property type="match status" value="1"/>
</dbReference>
<dbReference type="PANTHER" id="PTHR23135:SF4">
    <property type="entry name" value="UDP-N-ACETYLMURAMOYL-L-ALANYL-D-GLUTAMATE--2,6-DIAMINOPIMELATE LIGASE MURE HOMOLOG, CHLOROPLASTIC"/>
    <property type="match status" value="1"/>
</dbReference>
<evidence type="ECO:0000256" key="5">
    <source>
        <dbReference type="ARBA" id="ARBA00022840"/>
    </source>
</evidence>
<evidence type="ECO:0000313" key="12">
    <source>
        <dbReference type="EMBL" id="KKN03767.1"/>
    </source>
</evidence>
<feature type="domain" description="Mur ligase N-terminal catalytic" evidence="9">
    <location>
        <begin position="10"/>
        <end position="82"/>
    </location>
</feature>
<dbReference type="SUPFAM" id="SSF63418">
    <property type="entry name" value="MurE/MurF N-terminal domain"/>
    <property type="match status" value="1"/>
</dbReference>
<evidence type="ECO:0000256" key="2">
    <source>
        <dbReference type="ARBA" id="ARBA00022490"/>
    </source>
</evidence>
<evidence type="ECO:0000256" key="7">
    <source>
        <dbReference type="ARBA" id="ARBA00022984"/>
    </source>
</evidence>
<dbReference type="InterPro" id="IPR005761">
    <property type="entry name" value="UDP-N-AcMur-Glu-dNH2Pim_ligase"/>
</dbReference>
<dbReference type="GO" id="GO:0005737">
    <property type="term" value="C:cytoplasm"/>
    <property type="evidence" value="ECO:0007669"/>
    <property type="project" value="InterPro"/>
</dbReference>
<dbReference type="InterPro" id="IPR000713">
    <property type="entry name" value="Mur_ligase_N"/>
</dbReference>
<organism evidence="12">
    <name type="scientific">marine sediment metagenome</name>
    <dbReference type="NCBI Taxonomy" id="412755"/>
    <lineage>
        <taxon>unclassified sequences</taxon>
        <taxon>metagenomes</taxon>
        <taxon>ecological metagenomes</taxon>
    </lineage>
</organism>
<dbReference type="PANTHER" id="PTHR23135">
    <property type="entry name" value="MUR LIGASE FAMILY MEMBER"/>
    <property type="match status" value="1"/>
</dbReference>
<keyword evidence="3" id="KW-0436">Ligase</keyword>
<feature type="domain" description="Mur ligase central" evidence="11">
    <location>
        <begin position="97"/>
        <end position="301"/>
    </location>
</feature>
<keyword evidence="5" id="KW-0067">ATP-binding</keyword>
<dbReference type="InterPro" id="IPR004101">
    <property type="entry name" value="Mur_ligase_C"/>
</dbReference>
<keyword evidence="7" id="KW-0573">Peptidoglycan synthesis</keyword>
<dbReference type="GO" id="GO:0005524">
    <property type="term" value="F:ATP binding"/>
    <property type="evidence" value="ECO:0007669"/>
    <property type="project" value="UniProtKB-KW"/>
</dbReference>
<dbReference type="AlphaFoldDB" id="A0A0F9MWK2"/>
<comment type="similarity">
    <text evidence="1">Belongs to the MurCDEF family. MurE subfamily.</text>
</comment>
<dbReference type="GO" id="GO:0004326">
    <property type="term" value="F:tetrahydrofolylpolyglutamate synthase activity"/>
    <property type="evidence" value="ECO:0007669"/>
    <property type="project" value="InterPro"/>
</dbReference>
<feature type="non-terminal residue" evidence="12">
    <location>
        <position position="1"/>
    </location>
</feature>
<evidence type="ECO:0000259" key="9">
    <source>
        <dbReference type="Pfam" id="PF01225"/>
    </source>
</evidence>
<dbReference type="GO" id="GO:0051301">
    <property type="term" value="P:cell division"/>
    <property type="evidence" value="ECO:0007669"/>
    <property type="project" value="InterPro"/>
</dbReference>
<protein>
    <recommendedName>
        <fullName evidence="13">Mur ligase central domain-containing protein</fullName>
    </recommendedName>
</protein>
<dbReference type="InterPro" id="IPR013221">
    <property type="entry name" value="Mur_ligase_cen"/>
</dbReference>
<comment type="caution">
    <text evidence="12">The sequence shown here is derived from an EMBL/GenBank/DDBJ whole genome shotgun (WGS) entry which is preliminary data.</text>
</comment>
<proteinExistence type="inferred from homology"/>
<dbReference type="HAMAP" id="MF_00208">
    <property type="entry name" value="MurE"/>
    <property type="match status" value="1"/>
</dbReference>
<dbReference type="NCBIfam" id="NF001126">
    <property type="entry name" value="PRK00139.1-4"/>
    <property type="match status" value="1"/>
</dbReference>
<dbReference type="Pfam" id="PF02875">
    <property type="entry name" value="Mur_ligase_C"/>
    <property type="match status" value="1"/>
</dbReference>
<keyword evidence="6" id="KW-0133">Cell shape</keyword>
<dbReference type="GO" id="GO:0071555">
    <property type="term" value="P:cell wall organization"/>
    <property type="evidence" value="ECO:0007669"/>
    <property type="project" value="UniProtKB-KW"/>
</dbReference>
<dbReference type="InterPro" id="IPR035911">
    <property type="entry name" value="MurE/MurF_N"/>
</dbReference>
<dbReference type="PROSITE" id="PS01011">
    <property type="entry name" value="FOLYLPOLYGLU_SYNT_1"/>
    <property type="match status" value="1"/>
</dbReference>
<dbReference type="NCBIfam" id="NF001124">
    <property type="entry name" value="PRK00139.1-2"/>
    <property type="match status" value="1"/>
</dbReference>
<reference evidence="12" key="1">
    <citation type="journal article" date="2015" name="Nature">
        <title>Complex archaea that bridge the gap between prokaryotes and eukaryotes.</title>
        <authorList>
            <person name="Spang A."/>
            <person name="Saw J.H."/>
            <person name="Jorgensen S.L."/>
            <person name="Zaremba-Niedzwiedzka K."/>
            <person name="Martijn J."/>
            <person name="Lind A.E."/>
            <person name="van Eijk R."/>
            <person name="Schleper C."/>
            <person name="Guy L."/>
            <person name="Ettema T.J."/>
        </authorList>
    </citation>
    <scope>NUCLEOTIDE SEQUENCE</scope>
</reference>
<accession>A0A0F9MWK2</accession>
<dbReference type="Gene3D" id="3.40.1190.10">
    <property type="entry name" value="Mur-like, catalytic domain"/>
    <property type="match status" value="1"/>
</dbReference>
<dbReference type="Gene3D" id="3.90.190.20">
    <property type="entry name" value="Mur ligase, C-terminal domain"/>
    <property type="match status" value="1"/>
</dbReference>